<reference evidence="1" key="1">
    <citation type="submission" date="2021-10" db="EMBL/GenBank/DDBJ databases">
        <authorList>
            <person name="Mesa V."/>
        </authorList>
    </citation>
    <scope>NUCLEOTIDE SEQUENCE</scope>
    <source>
        <strain evidence="1">CC3_PB</strain>
    </source>
</reference>
<evidence type="ECO:0000313" key="2">
    <source>
        <dbReference type="Proteomes" id="UP000789738"/>
    </source>
</evidence>
<sequence length="46" mass="5321">MQKNVDLLIKMKSMLKDNGKIILDVLNKTFLHLIIKNNIGLLKIMI</sequence>
<dbReference type="Proteomes" id="UP000789738">
    <property type="component" value="Unassembled WGS sequence"/>
</dbReference>
<dbReference type="AlphaFoldDB" id="A0AA86K3L6"/>
<proteinExistence type="predicted"/>
<protein>
    <submittedName>
        <fullName evidence="1">Uncharacterized protein</fullName>
    </submittedName>
</protein>
<accession>A0AA86K3L6</accession>
<gene>
    <name evidence="1" type="ORF">CNEO_60013</name>
</gene>
<evidence type="ECO:0000313" key="1">
    <source>
        <dbReference type="EMBL" id="CAG9713815.1"/>
    </source>
</evidence>
<organism evidence="1 2">
    <name type="scientific">Clostridium neonatale</name>
    <dbReference type="NCBI Taxonomy" id="137838"/>
    <lineage>
        <taxon>Bacteria</taxon>
        <taxon>Bacillati</taxon>
        <taxon>Bacillota</taxon>
        <taxon>Clostridia</taxon>
        <taxon>Eubacteriales</taxon>
        <taxon>Clostridiaceae</taxon>
        <taxon>Clostridium</taxon>
    </lineage>
</organism>
<comment type="caution">
    <text evidence="1">The sequence shown here is derived from an EMBL/GenBank/DDBJ whole genome shotgun (WGS) entry which is preliminary data.</text>
</comment>
<name>A0AA86K3L6_9CLOT</name>
<dbReference type="EMBL" id="CAKJVE010000006">
    <property type="protein sequence ID" value="CAG9713815.1"/>
    <property type="molecule type" value="Genomic_DNA"/>
</dbReference>